<comment type="caution">
    <text evidence="1">The sequence shown here is derived from an EMBL/GenBank/DDBJ whole genome shotgun (WGS) entry which is preliminary data.</text>
</comment>
<evidence type="ECO:0000313" key="2">
    <source>
        <dbReference type="Proteomes" id="UP000032545"/>
    </source>
</evidence>
<reference evidence="2" key="1">
    <citation type="submission" date="2015-02" db="EMBL/GenBank/DDBJ databases">
        <title>Draft Genome of Frankia sp. CpI1-S.</title>
        <authorList>
            <person name="Oshone R.T."/>
            <person name="Ngom M."/>
            <person name="Ghodhbane-Gtari F."/>
            <person name="Gtari M."/>
            <person name="Morris K."/>
            <person name="Thomas K."/>
            <person name="Sen A."/>
            <person name="Tisa L.S."/>
        </authorList>
    </citation>
    <scope>NUCLEOTIDE SEQUENCE [LARGE SCALE GENOMIC DNA]</scope>
    <source>
        <strain evidence="2">CpI1-S</strain>
    </source>
</reference>
<dbReference type="Proteomes" id="UP000032545">
    <property type="component" value="Unassembled WGS sequence"/>
</dbReference>
<evidence type="ECO:0000313" key="1">
    <source>
        <dbReference type="EMBL" id="KJE24239.1"/>
    </source>
</evidence>
<reference evidence="1 2" key="2">
    <citation type="journal article" date="2016" name="Genome Announc.">
        <title>Permanent Draft Genome Sequences for Two Variants of Frankia sp. Strain CpI1, the First Frankia Strain Isolated from Root Nodules of Comptonia peregrina.</title>
        <authorList>
            <person name="Oshone R."/>
            <person name="Hurst S.G.IV."/>
            <person name="Abebe-Akele F."/>
            <person name="Simpson S."/>
            <person name="Morris K."/>
            <person name="Thomas W.K."/>
            <person name="Tisa L.S."/>
        </authorList>
    </citation>
    <scope>NUCLEOTIDE SEQUENCE [LARGE SCALE GENOMIC DNA]</scope>
    <source>
        <strain evidence="2">CpI1-S</strain>
    </source>
</reference>
<keyword evidence="2" id="KW-1185">Reference proteome</keyword>
<protein>
    <submittedName>
        <fullName evidence="1">Uncharacterized protein</fullName>
    </submittedName>
</protein>
<sequence>MVIIRVWIVTERCEVRGWSVDIGANATVRKLSLRLFGPPGDRGLAVDKEHWLDVELAGVGAAGYGIYEGVR</sequence>
<dbReference type="EMBL" id="JYFN01000007">
    <property type="protein sequence ID" value="KJE24239.1"/>
    <property type="molecule type" value="Genomic_DNA"/>
</dbReference>
<organism evidence="1 2">
    <name type="scientific">Frankia torreyi</name>
    <dbReference type="NCBI Taxonomy" id="1856"/>
    <lineage>
        <taxon>Bacteria</taxon>
        <taxon>Bacillati</taxon>
        <taxon>Actinomycetota</taxon>
        <taxon>Actinomycetes</taxon>
        <taxon>Frankiales</taxon>
        <taxon>Frankiaceae</taxon>
        <taxon>Frankia</taxon>
    </lineage>
</organism>
<dbReference type="AlphaFoldDB" id="A0A0D8BJR5"/>
<dbReference type="PATRIC" id="fig|1502723.3.peg.5543"/>
<proteinExistence type="predicted"/>
<name>A0A0D8BJR5_9ACTN</name>
<accession>A0A0D8BJR5</accession>
<gene>
    <name evidence="1" type="ORF">FF36_01314</name>
</gene>